<dbReference type="GO" id="GO:0005789">
    <property type="term" value="C:endoplasmic reticulum membrane"/>
    <property type="evidence" value="ECO:0007669"/>
    <property type="project" value="UniProtKB-SubCell"/>
</dbReference>
<feature type="transmembrane region" description="Helical" evidence="8">
    <location>
        <begin position="349"/>
        <end position="369"/>
    </location>
</feature>
<keyword evidence="5 8" id="KW-0256">Endoplasmic reticulum</keyword>
<feature type="transmembrane region" description="Helical" evidence="8">
    <location>
        <begin position="298"/>
        <end position="320"/>
    </location>
</feature>
<sequence>MIFFLYFSEIVMTVRKRYNENKALEPSQKVQNVNPKENNNYFQNPQNFFTMSLMLRISSVLLTQTFFVPDEYWQSTEVAHRQVFGYGYLTWEWKAQIRSYLYPFIFEMYFQLLKILTVDFYVLVRYGPHFIQAVLTAYYDISLQKLTLNVTDNLEIANYSYYLNLMSWFLFYTGSRTLSNVAEMCFSTIGLSFISFGKPSDVNSLVFALLFGGIGCIIRPTCFLIWIPLVFILLLKNEIHILTLLKACFIAVPVLLVLLFGIDFYFYGSFTVVHWNFLQFNILENIGEFYGAHSWHWYLSQGLPVVLGVQVLFFIVGVFCSGPKQKTLLWISMFYIFVHSMIVHKEFRFLLPVVPILLCYAGQGFKYLSKYVSPRLLFLLVLLLNVPVAFYFGLIHQRGTIDVLHFIRQSNIEDEDVLFLMPCHSTPYYSYLHQNIAMRFLTCEPNTEVDYLCESDQFFENPFQWLQREFQPSSLIVTYDRLPKDAKWFLSERNYTIVKTLFHTHLPEGNIGNYINIYSR</sequence>
<keyword evidence="4 8" id="KW-0812">Transmembrane</keyword>
<keyword evidence="7 8" id="KW-0472">Membrane</keyword>
<evidence type="ECO:0000256" key="2">
    <source>
        <dbReference type="ARBA" id="ARBA00022676"/>
    </source>
</evidence>
<reference evidence="9" key="1">
    <citation type="submission" date="2021-01" db="UniProtKB">
        <authorList>
            <consortium name="EnsemblMetazoa"/>
        </authorList>
    </citation>
    <scope>IDENTIFICATION</scope>
</reference>
<evidence type="ECO:0000313" key="9">
    <source>
        <dbReference type="EnsemblMetazoa" id="CLYHEMP000295.1"/>
    </source>
</evidence>
<keyword evidence="10" id="KW-1185">Reference proteome</keyword>
<dbReference type="GO" id="GO:0006506">
    <property type="term" value="P:GPI anchor biosynthetic process"/>
    <property type="evidence" value="ECO:0007669"/>
    <property type="project" value="TreeGrafter"/>
</dbReference>
<dbReference type="EnsemblMetazoa" id="CLYHEMT000295.1">
    <property type="protein sequence ID" value="CLYHEMP000295.1"/>
    <property type="gene ID" value="CLYHEMG000295"/>
</dbReference>
<keyword evidence="3" id="KW-0808">Transferase</keyword>
<evidence type="ECO:0000256" key="4">
    <source>
        <dbReference type="ARBA" id="ARBA00022692"/>
    </source>
</evidence>
<proteinExistence type="inferred from homology"/>
<dbReference type="InterPro" id="IPR005599">
    <property type="entry name" value="GPI_mannosylTrfase"/>
</dbReference>
<accession>A0A7M5UYB9</accession>
<organism evidence="9 10">
    <name type="scientific">Clytia hemisphaerica</name>
    <dbReference type="NCBI Taxonomy" id="252671"/>
    <lineage>
        <taxon>Eukaryota</taxon>
        <taxon>Metazoa</taxon>
        <taxon>Cnidaria</taxon>
        <taxon>Hydrozoa</taxon>
        <taxon>Hydroidolina</taxon>
        <taxon>Leptothecata</taxon>
        <taxon>Obeliida</taxon>
        <taxon>Clytiidae</taxon>
        <taxon>Clytia</taxon>
    </lineage>
</organism>
<evidence type="ECO:0000256" key="5">
    <source>
        <dbReference type="ARBA" id="ARBA00022824"/>
    </source>
</evidence>
<evidence type="ECO:0000256" key="6">
    <source>
        <dbReference type="ARBA" id="ARBA00022989"/>
    </source>
</evidence>
<dbReference type="Proteomes" id="UP000594262">
    <property type="component" value="Unplaced"/>
</dbReference>
<dbReference type="AlphaFoldDB" id="A0A7M5UYB9"/>
<dbReference type="EC" id="2.4.1.-" evidence="8"/>
<keyword evidence="2 8" id="KW-0328">Glycosyltransferase</keyword>
<evidence type="ECO:0000256" key="8">
    <source>
        <dbReference type="RuleBase" id="RU363075"/>
    </source>
</evidence>
<evidence type="ECO:0000256" key="1">
    <source>
        <dbReference type="ARBA" id="ARBA00004477"/>
    </source>
</evidence>
<comment type="similarity">
    <text evidence="8">Belongs to the glycosyltransferase 22 family.</text>
</comment>
<keyword evidence="6 8" id="KW-1133">Transmembrane helix</keyword>
<feature type="transmembrane region" description="Helical" evidence="8">
    <location>
        <begin position="327"/>
        <end position="343"/>
    </location>
</feature>
<feature type="transmembrane region" description="Helical" evidence="8">
    <location>
        <begin position="376"/>
        <end position="394"/>
    </location>
</feature>
<dbReference type="OrthoDB" id="416834at2759"/>
<dbReference type="PANTHER" id="PTHR22760:SF4">
    <property type="entry name" value="GPI MANNOSYLTRANSFERASE 3"/>
    <property type="match status" value="1"/>
</dbReference>
<protein>
    <recommendedName>
        <fullName evidence="8">Mannosyltransferase</fullName>
        <ecNumber evidence="8">2.4.1.-</ecNumber>
    </recommendedName>
</protein>
<evidence type="ECO:0000256" key="3">
    <source>
        <dbReference type="ARBA" id="ARBA00022679"/>
    </source>
</evidence>
<evidence type="ECO:0000313" key="10">
    <source>
        <dbReference type="Proteomes" id="UP000594262"/>
    </source>
</evidence>
<name>A0A7M5UYB9_9CNID</name>
<dbReference type="PANTHER" id="PTHR22760">
    <property type="entry name" value="GLYCOSYLTRANSFERASE"/>
    <property type="match status" value="1"/>
</dbReference>
<comment type="subcellular location">
    <subcellularLocation>
        <location evidence="1 8">Endoplasmic reticulum membrane</location>
        <topology evidence="1 8">Multi-pass membrane protein</topology>
    </subcellularLocation>
</comment>
<feature type="transmembrane region" description="Helical" evidence="8">
    <location>
        <begin position="247"/>
        <end position="267"/>
    </location>
</feature>
<dbReference type="Pfam" id="PF03901">
    <property type="entry name" value="Glyco_transf_22"/>
    <property type="match status" value="1"/>
</dbReference>
<feature type="transmembrane region" description="Helical" evidence="8">
    <location>
        <begin position="205"/>
        <end position="235"/>
    </location>
</feature>
<dbReference type="GO" id="GO:0000026">
    <property type="term" value="F:alpha-1,2-mannosyltransferase activity"/>
    <property type="evidence" value="ECO:0007669"/>
    <property type="project" value="TreeGrafter"/>
</dbReference>
<evidence type="ECO:0000256" key="7">
    <source>
        <dbReference type="ARBA" id="ARBA00023136"/>
    </source>
</evidence>